<organism evidence="1 2">
    <name type="scientific">Leptidea sinapis</name>
    <dbReference type="NCBI Taxonomy" id="189913"/>
    <lineage>
        <taxon>Eukaryota</taxon>
        <taxon>Metazoa</taxon>
        <taxon>Ecdysozoa</taxon>
        <taxon>Arthropoda</taxon>
        <taxon>Hexapoda</taxon>
        <taxon>Insecta</taxon>
        <taxon>Pterygota</taxon>
        <taxon>Neoptera</taxon>
        <taxon>Endopterygota</taxon>
        <taxon>Lepidoptera</taxon>
        <taxon>Glossata</taxon>
        <taxon>Ditrysia</taxon>
        <taxon>Papilionoidea</taxon>
        <taxon>Pieridae</taxon>
        <taxon>Dismorphiinae</taxon>
        <taxon>Leptidea</taxon>
    </lineage>
</organism>
<dbReference type="Proteomes" id="UP000324832">
    <property type="component" value="Unassembled WGS sequence"/>
</dbReference>
<dbReference type="EMBL" id="FZQP02004901">
    <property type="protein sequence ID" value="VVD00691.1"/>
    <property type="molecule type" value="Genomic_DNA"/>
</dbReference>
<reference evidence="1 2" key="1">
    <citation type="submission" date="2017-07" db="EMBL/GenBank/DDBJ databases">
        <authorList>
            <person name="Talla V."/>
            <person name="Backstrom N."/>
        </authorList>
    </citation>
    <scope>NUCLEOTIDE SEQUENCE [LARGE SCALE GENOMIC DNA]</scope>
</reference>
<proteinExistence type="predicted"/>
<name>A0A5E4QUT9_9NEOP</name>
<keyword evidence="2" id="KW-1185">Reference proteome</keyword>
<accession>A0A5E4QUT9</accession>
<dbReference type="AlphaFoldDB" id="A0A5E4QUT9"/>
<protein>
    <submittedName>
        <fullName evidence="1">Uncharacterized protein</fullName>
    </submittedName>
</protein>
<sequence>MLLLGISANTNLKEGILWNVANDGPVPEGFTIYTTDSGLTVLRRKRQRNLNKLGIGGFVV</sequence>
<evidence type="ECO:0000313" key="1">
    <source>
        <dbReference type="EMBL" id="VVD00691.1"/>
    </source>
</evidence>
<gene>
    <name evidence="1" type="ORF">LSINAPIS_LOCUS11276</name>
</gene>
<evidence type="ECO:0000313" key="2">
    <source>
        <dbReference type="Proteomes" id="UP000324832"/>
    </source>
</evidence>